<feature type="compositionally biased region" description="Polar residues" evidence="1">
    <location>
        <begin position="148"/>
        <end position="158"/>
    </location>
</feature>
<dbReference type="EMBL" id="AACS02000012">
    <property type="protein sequence ID" value="EAU86888.1"/>
    <property type="molecule type" value="Genomic_DNA"/>
</dbReference>
<feature type="compositionally biased region" description="Polar residues" evidence="1">
    <location>
        <begin position="117"/>
        <end position="139"/>
    </location>
</feature>
<feature type="region of interest" description="Disordered" evidence="1">
    <location>
        <begin position="1"/>
        <end position="286"/>
    </location>
</feature>
<feature type="compositionally biased region" description="Low complexity" evidence="1">
    <location>
        <begin position="1"/>
        <end position="29"/>
    </location>
</feature>
<feature type="compositionally biased region" description="Polar residues" evidence="1">
    <location>
        <begin position="83"/>
        <end position="98"/>
    </location>
</feature>
<evidence type="ECO:0000313" key="3">
    <source>
        <dbReference type="Proteomes" id="UP000001861"/>
    </source>
</evidence>
<protein>
    <submittedName>
        <fullName evidence="2">Uncharacterized protein</fullName>
    </submittedName>
</protein>
<dbReference type="VEuPathDB" id="FungiDB:CC1G_10779"/>
<proteinExistence type="predicted"/>
<comment type="caution">
    <text evidence="2">The sequence shown here is derived from an EMBL/GenBank/DDBJ whole genome shotgun (WGS) entry which is preliminary data.</text>
</comment>
<reference evidence="2 3" key="1">
    <citation type="journal article" date="2010" name="Proc. Natl. Acad. Sci. U.S.A.">
        <title>Insights into evolution of multicellular fungi from the assembled chromosomes of the mushroom Coprinopsis cinerea (Coprinus cinereus).</title>
        <authorList>
            <person name="Stajich J.E."/>
            <person name="Wilke S.K."/>
            <person name="Ahren D."/>
            <person name="Au C.H."/>
            <person name="Birren B.W."/>
            <person name="Borodovsky M."/>
            <person name="Burns C."/>
            <person name="Canback B."/>
            <person name="Casselton L.A."/>
            <person name="Cheng C.K."/>
            <person name="Deng J."/>
            <person name="Dietrich F.S."/>
            <person name="Fargo D.C."/>
            <person name="Farman M.L."/>
            <person name="Gathman A.C."/>
            <person name="Goldberg J."/>
            <person name="Guigo R."/>
            <person name="Hoegger P.J."/>
            <person name="Hooker J.B."/>
            <person name="Huggins A."/>
            <person name="James T.Y."/>
            <person name="Kamada T."/>
            <person name="Kilaru S."/>
            <person name="Kodira C."/>
            <person name="Kues U."/>
            <person name="Kupfer D."/>
            <person name="Kwan H.S."/>
            <person name="Lomsadze A."/>
            <person name="Li W."/>
            <person name="Lilly W.W."/>
            <person name="Ma L.J."/>
            <person name="Mackey A.J."/>
            <person name="Manning G."/>
            <person name="Martin F."/>
            <person name="Muraguchi H."/>
            <person name="Natvig D.O."/>
            <person name="Palmerini H."/>
            <person name="Ramesh M.A."/>
            <person name="Rehmeyer C.J."/>
            <person name="Roe B.A."/>
            <person name="Shenoy N."/>
            <person name="Stanke M."/>
            <person name="Ter-Hovhannisyan V."/>
            <person name="Tunlid A."/>
            <person name="Velagapudi R."/>
            <person name="Vision T.J."/>
            <person name="Zeng Q."/>
            <person name="Zolan M.E."/>
            <person name="Pukkila P.J."/>
        </authorList>
    </citation>
    <scope>NUCLEOTIDE SEQUENCE [LARGE SCALE GENOMIC DNA]</scope>
    <source>
        <strain evidence="3">Okayama-7 / 130 / ATCC MYA-4618 / FGSC 9003</strain>
    </source>
</reference>
<evidence type="ECO:0000313" key="2">
    <source>
        <dbReference type="EMBL" id="EAU86888.1"/>
    </source>
</evidence>
<dbReference type="RefSeq" id="XP_001834905.1">
    <property type="nucleotide sequence ID" value="XM_001834853.1"/>
</dbReference>
<sequence>MPPKKSATPKTPASRNASSTQQAQSTAKKTSQKKATVKSKALVSDSDHSESNTPNVPSAPELPSTPTPNHGRSLRKRPAATPVTPSQALQKLSLGQESPTKKARTTSTPSPMKRTAKGSSTSASKRPTSPVKTASSSAPTKHKVTRKTAASSGPQTKASARLMDDNDTFVVEDDEDDEDGAEEYQPEEDCSEGDYEEEAVATEDDMEGDGEDEEGVEEVDGEESGEEAEVLSGSEQEDVEDDVDEEDDGEGSVEGSPEEDGEEEDVDGEEEDEEPVYEPGAFYPRPLADNEEYMNLDALKDRNAPDGFYPDESLNIYRLRPGTIESRTSNEAMNLAPSAILKALPQLDPDVFWGVLMFSNWKNVVGLARSPVGLTGCRPYERENIEMTVRGRGTALCVVSGVVQESNLFSPRQWTSTNPNERQEFVSYNILVNPLSFERSRIQAHTVMSMNNFTMKSTEHKGGLNLTTMSAKIGATPVKREPNAFFDLAATMVNTAASGYGTLSPRRFSDKIPIYDATSVKGFRLEDHLDDLSGTLPEWPQGKEIPVMSFVVAGYIVRHAMGANNKKWLLNTYIQWLIVLADKEQVPKELPKATKAKVPVKSKATAKTPKKATKSSKV</sequence>
<organism evidence="2 3">
    <name type="scientific">Coprinopsis cinerea (strain Okayama-7 / 130 / ATCC MYA-4618 / FGSC 9003)</name>
    <name type="common">Inky cap fungus</name>
    <name type="synonym">Hormographiella aspergillata</name>
    <dbReference type="NCBI Taxonomy" id="240176"/>
    <lineage>
        <taxon>Eukaryota</taxon>
        <taxon>Fungi</taxon>
        <taxon>Dikarya</taxon>
        <taxon>Basidiomycota</taxon>
        <taxon>Agaricomycotina</taxon>
        <taxon>Agaricomycetes</taxon>
        <taxon>Agaricomycetidae</taxon>
        <taxon>Agaricales</taxon>
        <taxon>Agaricineae</taxon>
        <taxon>Psathyrellaceae</taxon>
        <taxon>Coprinopsis</taxon>
    </lineage>
</organism>
<dbReference type="AlphaFoldDB" id="A8NMF7"/>
<feature type="compositionally biased region" description="Basic residues" evidence="1">
    <location>
        <begin position="608"/>
        <end position="618"/>
    </location>
</feature>
<keyword evidence="3" id="KW-1185">Reference proteome</keyword>
<dbReference type="GeneID" id="6011423"/>
<feature type="region of interest" description="Disordered" evidence="1">
    <location>
        <begin position="591"/>
        <end position="618"/>
    </location>
</feature>
<dbReference type="Proteomes" id="UP000001861">
    <property type="component" value="Unassembled WGS sequence"/>
</dbReference>
<evidence type="ECO:0000256" key="1">
    <source>
        <dbReference type="SAM" id="MobiDB-lite"/>
    </source>
</evidence>
<dbReference type="InParanoid" id="A8NMF7"/>
<accession>A8NMF7</accession>
<name>A8NMF7_COPC7</name>
<dbReference type="KEGG" id="cci:CC1G_10779"/>
<feature type="compositionally biased region" description="Acidic residues" evidence="1">
    <location>
        <begin position="165"/>
        <end position="276"/>
    </location>
</feature>
<gene>
    <name evidence="2" type="ORF">CC1G_10779</name>
</gene>